<evidence type="ECO:0000313" key="5">
    <source>
        <dbReference type="Proteomes" id="UP001185792"/>
    </source>
</evidence>
<accession>A0A495K6Q3</accession>
<dbReference type="EMBL" id="JAWLUM010000002">
    <property type="protein sequence ID" value="MDV7134116.1"/>
    <property type="molecule type" value="Genomic_DNA"/>
</dbReference>
<dbReference type="AlphaFoldDB" id="A0A315TEA0"/>
<keyword evidence="5" id="KW-1185">Reference proteome</keyword>
<feature type="region of interest" description="Disordered" evidence="1">
    <location>
        <begin position="1"/>
        <end position="25"/>
    </location>
</feature>
<name>A0A315TEA0_WILMA</name>
<gene>
    <name evidence="3" type="ORF">DFJ75_3008</name>
    <name evidence="2" type="ORF">R4198_10440</name>
</gene>
<accession>A0A315TEA0</accession>
<protein>
    <submittedName>
        <fullName evidence="3">Uncharacterized protein</fullName>
    </submittedName>
</protein>
<evidence type="ECO:0000313" key="4">
    <source>
        <dbReference type="Proteomes" id="UP000274762"/>
    </source>
</evidence>
<reference evidence="2 5" key="2">
    <citation type="submission" date="2023-10" db="EMBL/GenBank/DDBJ databases">
        <title>Development of a sustainable strategy for remediation of hydrocarbon-contaminated territories based on the waste exchange concept.</title>
        <authorList>
            <person name="Krivoruchko A."/>
        </authorList>
    </citation>
    <scope>NUCLEOTIDE SEQUENCE [LARGE SCALE GENOMIC DNA]</scope>
    <source>
        <strain evidence="2 5">IEGM 1236</strain>
    </source>
</reference>
<comment type="caution">
    <text evidence="3">The sequence shown here is derived from an EMBL/GenBank/DDBJ whole genome shotgun (WGS) entry which is preliminary data.</text>
</comment>
<dbReference type="Proteomes" id="UP000274762">
    <property type="component" value="Unassembled WGS sequence"/>
</dbReference>
<reference evidence="3 4" key="1">
    <citation type="submission" date="2018-10" db="EMBL/GenBank/DDBJ databases">
        <title>Sequencing the genomes of 1000 actinobacteria strains.</title>
        <authorList>
            <person name="Klenk H.-P."/>
        </authorList>
    </citation>
    <scope>NUCLEOTIDE SEQUENCE [LARGE SCALE GENOMIC DNA]</scope>
    <source>
        <strain evidence="3 4">DSM 44343</strain>
    </source>
</reference>
<dbReference type="RefSeq" id="WP_062800042.1">
    <property type="nucleotide sequence ID" value="NZ_CBCRXS010000005.1"/>
</dbReference>
<evidence type="ECO:0000313" key="3">
    <source>
        <dbReference type="EMBL" id="RKR96169.1"/>
    </source>
</evidence>
<evidence type="ECO:0000256" key="1">
    <source>
        <dbReference type="SAM" id="MobiDB-lite"/>
    </source>
</evidence>
<dbReference type="EMBL" id="RBKV01000001">
    <property type="protein sequence ID" value="RKR96169.1"/>
    <property type="molecule type" value="Genomic_DNA"/>
</dbReference>
<feature type="compositionally biased region" description="Polar residues" evidence="1">
    <location>
        <begin position="1"/>
        <end position="14"/>
    </location>
</feature>
<dbReference type="Proteomes" id="UP001185792">
    <property type="component" value="Unassembled WGS sequence"/>
</dbReference>
<organism evidence="3 4">
    <name type="scientific">Williamsia marianensis</name>
    <dbReference type="NCBI Taxonomy" id="85044"/>
    <lineage>
        <taxon>Bacteria</taxon>
        <taxon>Bacillati</taxon>
        <taxon>Actinomycetota</taxon>
        <taxon>Actinomycetes</taxon>
        <taxon>Mycobacteriales</taxon>
        <taxon>Nocardiaceae</taxon>
        <taxon>Williamsia</taxon>
    </lineage>
</organism>
<proteinExistence type="predicted"/>
<evidence type="ECO:0000313" key="2">
    <source>
        <dbReference type="EMBL" id="MDV7134116.1"/>
    </source>
</evidence>
<sequence length="139" mass="15362">MTRSNYSNNLNRQTPGAVETTDSENSLDTQIAIVWALEDGWQGADSLAPSPQAKEFYEIYRDGLPSSYWNESAPSATVDGGLHLGWERSDHIYSADILPGGELVLRVTAPHESDNAELRLDQPTAGMLRRFVMRGLPID</sequence>